<dbReference type="OrthoDB" id="1430967at2"/>
<dbReference type="Proteomes" id="UP000185003">
    <property type="component" value="Unassembled WGS sequence"/>
</dbReference>
<dbReference type="InterPro" id="IPR021533">
    <property type="entry name" value="PepSY-like"/>
</dbReference>
<name>A0A1N6JE57_9BACT</name>
<dbReference type="EMBL" id="FSRA01000002">
    <property type="protein sequence ID" value="SIO42638.1"/>
    <property type="molecule type" value="Genomic_DNA"/>
</dbReference>
<dbReference type="RefSeq" id="WP_074241198.1">
    <property type="nucleotide sequence ID" value="NZ_FSRA01000002.1"/>
</dbReference>
<dbReference type="Gene3D" id="3.10.450.360">
    <property type="match status" value="1"/>
</dbReference>
<organism evidence="3 4">
    <name type="scientific">Chitinophaga niabensis</name>
    <dbReference type="NCBI Taxonomy" id="536979"/>
    <lineage>
        <taxon>Bacteria</taxon>
        <taxon>Pseudomonadati</taxon>
        <taxon>Bacteroidota</taxon>
        <taxon>Chitinophagia</taxon>
        <taxon>Chitinophagales</taxon>
        <taxon>Chitinophagaceae</taxon>
        <taxon>Chitinophaga</taxon>
    </lineage>
</organism>
<accession>A0A1N6JE57</accession>
<feature type="chain" id="PRO_5009936766" evidence="1">
    <location>
        <begin position="21"/>
        <end position="157"/>
    </location>
</feature>
<keyword evidence="4" id="KW-1185">Reference proteome</keyword>
<dbReference type="STRING" id="536979.SAMN04488055_3921"/>
<reference evidence="3 4" key="1">
    <citation type="submission" date="2016-11" db="EMBL/GenBank/DDBJ databases">
        <authorList>
            <person name="Jaros S."/>
            <person name="Januszkiewicz K."/>
            <person name="Wedrychowicz H."/>
        </authorList>
    </citation>
    <scope>NUCLEOTIDE SEQUENCE [LARGE SCALE GENOMIC DNA]</scope>
    <source>
        <strain evidence="3 4">DSM 24787</strain>
    </source>
</reference>
<feature type="domain" description="Putative beta-lactamase-inhibitor-like PepSY-like" evidence="2">
    <location>
        <begin position="79"/>
        <end position="141"/>
    </location>
</feature>
<evidence type="ECO:0000256" key="1">
    <source>
        <dbReference type="SAM" id="SignalP"/>
    </source>
</evidence>
<feature type="signal peptide" evidence="1">
    <location>
        <begin position="1"/>
        <end position="20"/>
    </location>
</feature>
<dbReference type="SUPFAM" id="SSF160574">
    <property type="entry name" value="BT0923-like"/>
    <property type="match status" value="1"/>
</dbReference>
<dbReference type="Pfam" id="PF11396">
    <property type="entry name" value="PepSY_like"/>
    <property type="match status" value="1"/>
</dbReference>
<dbReference type="AlphaFoldDB" id="A0A1N6JE57"/>
<gene>
    <name evidence="3" type="ORF">SAMN04488055_3921</name>
</gene>
<evidence type="ECO:0000313" key="4">
    <source>
        <dbReference type="Proteomes" id="UP000185003"/>
    </source>
</evidence>
<protein>
    <submittedName>
        <fullName evidence="3">Putative beta-lactamase-inhibitor-like, PepSY-like</fullName>
    </submittedName>
</protein>
<evidence type="ECO:0000259" key="2">
    <source>
        <dbReference type="Pfam" id="PF11396"/>
    </source>
</evidence>
<evidence type="ECO:0000313" key="3">
    <source>
        <dbReference type="EMBL" id="SIO42638.1"/>
    </source>
</evidence>
<proteinExistence type="predicted"/>
<sequence length="157" mass="16874">MKKVTVFMCAAILTSGLAFAQQKTSAKKTKAAATKKIEAPANVKDAFQQNEQFAGTTDAVWAKTSAGNWIASVNKENVKTAVEYNAEGTWIATRSEFPAGNVPEPVLGTLKNKYPSAVVKEGWKIERADVASYYKINIDDNGTAKTVLLNDAGTIVD</sequence>
<keyword evidence="1" id="KW-0732">Signal</keyword>